<comment type="caution">
    <text evidence="2">The sequence shown here is derived from an EMBL/GenBank/DDBJ whole genome shotgun (WGS) entry which is preliminary data.</text>
</comment>
<proteinExistence type="inferred from homology"/>
<dbReference type="Pfam" id="PF02630">
    <property type="entry name" value="SCO1-SenC"/>
    <property type="match status" value="1"/>
</dbReference>
<dbReference type="RefSeq" id="WP_277860736.1">
    <property type="nucleotide sequence ID" value="NZ_JARRAG010000002.1"/>
</dbReference>
<dbReference type="Proteomes" id="UP001216907">
    <property type="component" value="Unassembled WGS sequence"/>
</dbReference>
<organism evidence="2 3">
    <name type="scientific">Paludisphaera mucosa</name>
    <dbReference type="NCBI Taxonomy" id="3030827"/>
    <lineage>
        <taxon>Bacteria</taxon>
        <taxon>Pseudomonadati</taxon>
        <taxon>Planctomycetota</taxon>
        <taxon>Planctomycetia</taxon>
        <taxon>Isosphaerales</taxon>
        <taxon>Isosphaeraceae</taxon>
        <taxon>Paludisphaera</taxon>
    </lineage>
</organism>
<dbReference type="EMBL" id="JARRAG010000002">
    <property type="protein sequence ID" value="MDG3004378.1"/>
    <property type="molecule type" value="Genomic_DNA"/>
</dbReference>
<dbReference type="SUPFAM" id="SSF52833">
    <property type="entry name" value="Thioredoxin-like"/>
    <property type="match status" value="1"/>
</dbReference>
<accession>A0ABT6FAF9</accession>
<sequence length="204" mass="22979">MLGLLFELAAARQRRPHPNDGRLRICDRFADVPVVNQFGSRFRFHRDFVGGRMLVVSTMYTECRGTCPTTTRTLQRLREELSPALGPALAFMSISLDPAVDRPDVLRSYAKRYGADAAAPGLCPWHFLTGEKSDLEKLRKSLGMYDLNPAVEADITRHESTLLFGNCDRDRWATLSAGLRLPLLIEALRRVVGTTPEQRFGFKI</sequence>
<evidence type="ECO:0000256" key="1">
    <source>
        <dbReference type="ARBA" id="ARBA00010996"/>
    </source>
</evidence>
<gene>
    <name evidence="2" type="ORF">PZE19_11375</name>
</gene>
<protein>
    <submittedName>
        <fullName evidence="2">SCO family protein</fullName>
    </submittedName>
</protein>
<name>A0ABT6FAF9_9BACT</name>
<evidence type="ECO:0000313" key="3">
    <source>
        <dbReference type="Proteomes" id="UP001216907"/>
    </source>
</evidence>
<dbReference type="InterPro" id="IPR036249">
    <property type="entry name" value="Thioredoxin-like_sf"/>
</dbReference>
<dbReference type="InterPro" id="IPR003782">
    <property type="entry name" value="SCO1/SenC"/>
</dbReference>
<reference evidence="2 3" key="1">
    <citation type="submission" date="2023-03" db="EMBL/GenBank/DDBJ databases">
        <title>Paludisphaera mucosa sp. nov. a novel planctomycete from northern fen.</title>
        <authorList>
            <person name="Ivanova A."/>
        </authorList>
    </citation>
    <scope>NUCLEOTIDE SEQUENCE [LARGE SCALE GENOMIC DNA]</scope>
    <source>
        <strain evidence="2 3">Pla2</strain>
    </source>
</reference>
<dbReference type="Gene3D" id="3.40.30.10">
    <property type="entry name" value="Glutaredoxin"/>
    <property type="match status" value="1"/>
</dbReference>
<dbReference type="CDD" id="cd02968">
    <property type="entry name" value="SCO"/>
    <property type="match status" value="1"/>
</dbReference>
<evidence type="ECO:0000313" key="2">
    <source>
        <dbReference type="EMBL" id="MDG3004378.1"/>
    </source>
</evidence>
<comment type="similarity">
    <text evidence="1">Belongs to the SCO1/2 family.</text>
</comment>
<keyword evidence="3" id="KW-1185">Reference proteome</keyword>